<proteinExistence type="predicted"/>
<evidence type="ECO:0000313" key="2">
    <source>
        <dbReference type="Proteomes" id="UP000602510"/>
    </source>
</evidence>
<dbReference type="Gene3D" id="1.20.140.30">
    <property type="entry name" value="MOB kinase activator"/>
    <property type="match status" value="1"/>
</dbReference>
<accession>A0A833WWD2</accession>
<dbReference type="PANTHER" id="PTHR22599">
    <property type="entry name" value="MPS ONE BINDER KINASE ACTIVATOR-LIKE MOB"/>
    <property type="match status" value="1"/>
</dbReference>
<name>A0A833WWD2_PHYIN</name>
<reference evidence="1" key="1">
    <citation type="submission" date="2020-04" db="EMBL/GenBank/DDBJ databases">
        <title>Hybrid Assembly of Korean Phytophthora infestans isolates.</title>
        <authorList>
            <person name="Prokchorchik M."/>
            <person name="Lee Y."/>
            <person name="Seo J."/>
            <person name="Cho J.-H."/>
            <person name="Park Y.-E."/>
            <person name="Jang D.-C."/>
            <person name="Im J.-S."/>
            <person name="Choi J.-G."/>
            <person name="Park H.-J."/>
            <person name="Lee G.-B."/>
            <person name="Lee Y.-G."/>
            <person name="Hong S.-Y."/>
            <person name="Cho K."/>
            <person name="Sohn K.H."/>
        </authorList>
    </citation>
    <scope>NUCLEOTIDE SEQUENCE</scope>
    <source>
        <strain evidence="1">KR_1_A1</strain>
    </source>
</reference>
<comment type="caution">
    <text evidence="1">The sequence shown here is derived from an EMBL/GenBank/DDBJ whole genome shotgun (WGS) entry which is preliminary data.</text>
</comment>
<dbReference type="SMART" id="SM01388">
    <property type="entry name" value="Mob1_phocein"/>
    <property type="match status" value="1"/>
</dbReference>
<dbReference type="SUPFAM" id="SSF101152">
    <property type="entry name" value="Mob1/phocein"/>
    <property type="match status" value="1"/>
</dbReference>
<dbReference type="Pfam" id="PF03637">
    <property type="entry name" value="Mob1_phocein"/>
    <property type="match status" value="1"/>
</dbReference>
<dbReference type="InterPro" id="IPR036703">
    <property type="entry name" value="MOB_kinase_act_sf"/>
</dbReference>
<dbReference type="Proteomes" id="UP000602510">
    <property type="component" value="Unassembled WGS sequence"/>
</dbReference>
<protein>
    <submittedName>
        <fullName evidence="1">Mob1/phocein family</fullName>
    </submittedName>
</protein>
<sequence>MFSFEDVVHRVVHIKRFLDQTTTAAATTMTTLVVGQNLPGSRNEEFFGWEETTGGRGADTGGAFEVEQLIQRQIRADPTALSHIYDVPDDQDTYLWQYEHLRQVMKELNVLVARLDGSCTRESCPVMKATDDWVFLCAAHKAPKECCAFEYIVHTMDNVNTLLTSSRVFPSRVSISSNATQYFQSVSRRLYRIFSHTYFHHPEVYQEFEDKSYLCHRFVYFALHFCLIPKSLLIIPDIG</sequence>
<keyword evidence="2" id="KW-1185">Reference proteome</keyword>
<dbReference type="OMA" id="ATCTQMT"/>
<organism evidence="1 2">
    <name type="scientific">Phytophthora infestans</name>
    <name type="common">Potato late blight agent</name>
    <name type="synonym">Botrytis infestans</name>
    <dbReference type="NCBI Taxonomy" id="4787"/>
    <lineage>
        <taxon>Eukaryota</taxon>
        <taxon>Sar</taxon>
        <taxon>Stramenopiles</taxon>
        <taxon>Oomycota</taxon>
        <taxon>Peronosporomycetes</taxon>
        <taxon>Peronosporales</taxon>
        <taxon>Peronosporaceae</taxon>
        <taxon>Phytophthora</taxon>
    </lineage>
</organism>
<gene>
    <name evidence="1" type="ORF">GN244_ATG07792</name>
</gene>
<dbReference type="EMBL" id="WSZM01000156">
    <property type="protein sequence ID" value="KAF4039981.1"/>
    <property type="molecule type" value="Genomic_DNA"/>
</dbReference>
<dbReference type="AlphaFoldDB" id="A0A833WWD2"/>
<evidence type="ECO:0000313" key="1">
    <source>
        <dbReference type="EMBL" id="KAF4039981.1"/>
    </source>
</evidence>
<dbReference type="InterPro" id="IPR005301">
    <property type="entry name" value="MOB_kinase_act_fam"/>
</dbReference>